<dbReference type="Proteomes" id="UP000033607">
    <property type="component" value="Unassembled WGS sequence"/>
</dbReference>
<reference evidence="3 4" key="1">
    <citation type="submission" date="2015-06" db="EMBL/GenBank/DDBJ databases">
        <title>Draft genome assembly of filamentous brackish cyanobacterium Limnoraphis robusta strain CS-951.</title>
        <authorList>
            <person name="Willis A."/>
            <person name="Parks M."/>
            <person name="Burford M.A."/>
        </authorList>
    </citation>
    <scope>NUCLEOTIDE SEQUENCE [LARGE SCALE GENOMIC DNA]</scope>
    <source>
        <strain evidence="3 4">CS-951</strain>
    </source>
</reference>
<sequence>MSEVQPESTKKIETVPQTPVTTPLVPPQNSSTTGVKGFLNGWKLKVGLAVAGLLIVVAGLFWFYYPYKIAMIGLERWSRESGAQSIDCMMRDTDNNQYISCSAKMEQKVFPLECGSSLFNIGCRVSKAELLRE</sequence>
<gene>
    <name evidence="3" type="ORF">WN50_01915</name>
</gene>
<organism evidence="3 4">
    <name type="scientific">Limnoraphis robusta CS-951</name>
    <dbReference type="NCBI Taxonomy" id="1637645"/>
    <lineage>
        <taxon>Bacteria</taxon>
        <taxon>Bacillati</taxon>
        <taxon>Cyanobacteriota</taxon>
        <taxon>Cyanophyceae</taxon>
        <taxon>Oscillatoriophycideae</taxon>
        <taxon>Oscillatoriales</taxon>
        <taxon>Sirenicapillariaceae</taxon>
        <taxon>Limnoraphis</taxon>
    </lineage>
</organism>
<proteinExistence type="predicted"/>
<keyword evidence="2" id="KW-1133">Transmembrane helix</keyword>
<name>A0A0F5YLD0_9CYAN</name>
<dbReference type="OrthoDB" id="426573at2"/>
<dbReference type="RefSeq" id="WP_046276802.1">
    <property type="nucleotide sequence ID" value="NZ_LATL02000177.1"/>
</dbReference>
<feature type="compositionally biased region" description="Low complexity" evidence="1">
    <location>
        <begin position="14"/>
        <end position="23"/>
    </location>
</feature>
<keyword evidence="2" id="KW-0472">Membrane</keyword>
<dbReference type="AlphaFoldDB" id="A0A0F5YLD0"/>
<evidence type="ECO:0000256" key="1">
    <source>
        <dbReference type="SAM" id="MobiDB-lite"/>
    </source>
</evidence>
<protein>
    <submittedName>
        <fullName evidence="3">Uncharacterized protein</fullName>
    </submittedName>
</protein>
<feature type="transmembrane region" description="Helical" evidence="2">
    <location>
        <begin position="46"/>
        <end position="67"/>
    </location>
</feature>
<evidence type="ECO:0000313" key="3">
    <source>
        <dbReference type="EMBL" id="KKD39714.1"/>
    </source>
</evidence>
<evidence type="ECO:0000313" key="4">
    <source>
        <dbReference type="Proteomes" id="UP000033607"/>
    </source>
</evidence>
<comment type="caution">
    <text evidence="3">The sequence shown here is derived from an EMBL/GenBank/DDBJ whole genome shotgun (WGS) entry which is preliminary data.</text>
</comment>
<evidence type="ECO:0000256" key="2">
    <source>
        <dbReference type="SAM" id="Phobius"/>
    </source>
</evidence>
<keyword evidence="2" id="KW-0812">Transmembrane</keyword>
<accession>A0A0F5YLD0</accession>
<dbReference type="EMBL" id="LATL02000177">
    <property type="protein sequence ID" value="KKD39714.1"/>
    <property type="molecule type" value="Genomic_DNA"/>
</dbReference>
<feature type="region of interest" description="Disordered" evidence="1">
    <location>
        <begin position="1"/>
        <end position="28"/>
    </location>
</feature>